<protein>
    <recommendedName>
        <fullName evidence="2">beta-mannosidase</fullName>
        <ecNumber evidence="2">3.2.1.25</ecNumber>
    </recommendedName>
</protein>
<dbReference type="InterPro" id="IPR017853">
    <property type="entry name" value="GH"/>
</dbReference>
<dbReference type="InterPro" id="IPR013783">
    <property type="entry name" value="Ig-like_fold"/>
</dbReference>
<keyword evidence="9" id="KW-1185">Reference proteome</keyword>
<name>A0ABP1FSS6_9CHLO</name>
<evidence type="ECO:0000259" key="6">
    <source>
        <dbReference type="Pfam" id="PF17753"/>
    </source>
</evidence>
<dbReference type="EMBL" id="CAXHTA020000005">
    <property type="protein sequence ID" value="CAL5221869.1"/>
    <property type="molecule type" value="Genomic_DNA"/>
</dbReference>
<comment type="caution">
    <text evidence="8">The sequence shown here is derived from an EMBL/GenBank/DDBJ whole genome shotgun (WGS) entry which is preliminary data.</text>
</comment>
<keyword evidence="5" id="KW-0326">Glycosidase</keyword>
<dbReference type="SUPFAM" id="SSF49785">
    <property type="entry name" value="Galactose-binding domain-like"/>
    <property type="match status" value="1"/>
</dbReference>
<dbReference type="Pfam" id="PF17753">
    <property type="entry name" value="Ig_mannosidase"/>
    <property type="match status" value="1"/>
</dbReference>
<dbReference type="InterPro" id="IPR008979">
    <property type="entry name" value="Galactose-bd-like_sf"/>
</dbReference>
<dbReference type="EC" id="3.2.1.25" evidence="2"/>
<dbReference type="Gene3D" id="3.20.20.80">
    <property type="entry name" value="Glycosidases"/>
    <property type="match status" value="1"/>
</dbReference>
<accession>A0ABP1FSS6</accession>
<keyword evidence="3" id="KW-0378">Hydrolase</keyword>
<comment type="catalytic activity">
    <reaction evidence="1">
        <text>Hydrolysis of terminal, non-reducing beta-D-mannose residues in beta-D-mannosides.</text>
        <dbReference type="EC" id="3.2.1.25"/>
    </reaction>
</comment>
<dbReference type="InterPro" id="IPR054593">
    <property type="entry name" value="Beta-mannosidase-like_N2"/>
</dbReference>
<evidence type="ECO:0000256" key="3">
    <source>
        <dbReference type="ARBA" id="ARBA00022801"/>
    </source>
</evidence>
<keyword evidence="4" id="KW-0325">Glycoprotein</keyword>
<evidence type="ECO:0000256" key="5">
    <source>
        <dbReference type="ARBA" id="ARBA00023295"/>
    </source>
</evidence>
<dbReference type="Gene3D" id="2.60.120.260">
    <property type="entry name" value="Galactose-binding domain-like"/>
    <property type="match status" value="1"/>
</dbReference>
<reference evidence="8 9" key="1">
    <citation type="submission" date="2024-06" db="EMBL/GenBank/DDBJ databases">
        <authorList>
            <person name="Kraege A."/>
            <person name="Thomma B."/>
        </authorList>
    </citation>
    <scope>NUCLEOTIDE SEQUENCE [LARGE SCALE GENOMIC DNA]</scope>
</reference>
<organism evidence="8 9">
    <name type="scientific">Coccomyxa viridis</name>
    <dbReference type="NCBI Taxonomy" id="1274662"/>
    <lineage>
        <taxon>Eukaryota</taxon>
        <taxon>Viridiplantae</taxon>
        <taxon>Chlorophyta</taxon>
        <taxon>core chlorophytes</taxon>
        <taxon>Trebouxiophyceae</taxon>
        <taxon>Trebouxiophyceae incertae sedis</taxon>
        <taxon>Coccomyxaceae</taxon>
        <taxon>Coccomyxa</taxon>
    </lineage>
</organism>
<proteinExistence type="predicted"/>
<dbReference type="PANTHER" id="PTHR43730">
    <property type="entry name" value="BETA-MANNOSIDASE"/>
    <property type="match status" value="1"/>
</dbReference>
<dbReference type="SUPFAM" id="SSF51445">
    <property type="entry name" value="(Trans)glycosidases"/>
    <property type="match status" value="1"/>
</dbReference>
<dbReference type="Pfam" id="PF22666">
    <property type="entry name" value="Glyco_hydro_2_N2"/>
    <property type="match status" value="1"/>
</dbReference>
<dbReference type="Proteomes" id="UP001497392">
    <property type="component" value="Unassembled WGS sequence"/>
</dbReference>
<dbReference type="InterPro" id="IPR050887">
    <property type="entry name" value="Beta-mannosidase_GH2"/>
</dbReference>
<dbReference type="PANTHER" id="PTHR43730:SF1">
    <property type="entry name" value="BETA-MANNOSIDASE"/>
    <property type="match status" value="1"/>
</dbReference>
<evidence type="ECO:0000313" key="8">
    <source>
        <dbReference type="EMBL" id="CAL5221869.1"/>
    </source>
</evidence>
<dbReference type="InterPro" id="IPR041625">
    <property type="entry name" value="Beta-mannosidase_Ig"/>
</dbReference>
<evidence type="ECO:0000313" key="9">
    <source>
        <dbReference type="Proteomes" id="UP001497392"/>
    </source>
</evidence>
<evidence type="ECO:0000256" key="4">
    <source>
        <dbReference type="ARBA" id="ARBA00023180"/>
    </source>
</evidence>
<dbReference type="Gene3D" id="2.60.40.10">
    <property type="entry name" value="Immunoglobulins"/>
    <property type="match status" value="2"/>
</dbReference>
<dbReference type="InterPro" id="IPR036156">
    <property type="entry name" value="Beta-gal/glucu_dom_sf"/>
</dbReference>
<feature type="domain" description="Beta-mannosidase Ig-fold" evidence="6">
    <location>
        <begin position="846"/>
        <end position="920"/>
    </location>
</feature>
<sequence length="933" mass="104696">MGAEDDYSETHAPVLKLNDAAWTISCGKADMAPISKQSLPKYALEALHNEGRVPDPLAGRNEEELRWVALEVWTFTRSFDVPEKLGNENMASRELVLEGVDTVASVTLNGKHLADLQNAHRQHRIDVDTVLKPKGNILAITIKPAVPEALSRKEAYPYAVPFVQAPRALPHYNFLRKPASDFGWDWGPAFAAAGLGNVALEGCKGARITSVRVRQEHTTDSFEDGEEEEVIRLFFDVTVSFAPPKGRDAYGSEHLRLGVMARDGYLGRIDPDGVWEEENGEVCLVKRRMRRDGTYTLSVSAEKECAELWWPNGYGSQPMHGFTVYLADNCHKDEQSAHHPGYRELSICHLKQVSVGLRYINLVREPLLDSAGETFEFHVNGVPIFAKGANVIPLDIMPSRVTREYIEKLVGTVKSTHMNMLRVWGGGGYLPDSFYEECSRSGILVWQEAMFACAFYPRDKDFLKEVVEEVRYQSRRLNQYTCMAVWGGNNELEPALGWFPESRDNPLRYAVDFADIFVNAVRPILTSLDNGKHGIPFVDSSPSNGIVSADPYVKRWGDSGSTAFGDVHYYNYDADVLDPTIYPKAKFISEFGFQSWPSWPLYKQVTGPEDWSQYTYMSAFRMRHPNGIQELEDQLARHFRSPHPGGRPEDFRRYIYLTQIQQGLCYQAAIGLWRSLRSDPVARTMGILYWQLNDIWAGPSWSTLDFGGDEKLSHHFVRRAYQPLMLWGHLERDAGRVTVHLISDLMHPIAGELRVLVIPWAARKPSDCSTIFKAQVNVESAQSKAVAEISTEALKVDIAGDLAAGYLTLQFVGDAAGKQYTADAEVYMTEFKDAKLAKQSITIVDVNAKSSHVGSKATISLRTETVAALVALETEELQGSFSEAAFTMLPWMKYTVNWYSTGTGPFSKELLVQDLKIMSVEEAMRAPKRKDPA</sequence>
<dbReference type="SUPFAM" id="SSF49303">
    <property type="entry name" value="beta-Galactosidase/glucuronidase domain"/>
    <property type="match status" value="1"/>
</dbReference>
<gene>
    <name evidence="8" type="primary">g4131</name>
    <name evidence="8" type="ORF">VP750_LOCUS3528</name>
</gene>
<evidence type="ECO:0000256" key="1">
    <source>
        <dbReference type="ARBA" id="ARBA00000829"/>
    </source>
</evidence>
<evidence type="ECO:0000259" key="7">
    <source>
        <dbReference type="Pfam" id="PF22666"/>
    </source>
</evidence>
<feature type="domain" description="Beta-mannosidase-like galactose-binding" evidence="7">
    <location>
        <begin position="32"/>
        <end position="195"/>
    </location>
</feature>
<evidence type="ECO:0000256" key="2">
    <source>
        <dbReference type="ARBA" id="ARBA00012754"/>
    </source>
</evidence>